<comment type="caution">
    <text evidence="1">The sequence shown here is derived from an EMBL/GenBank/DDBJ whole genome shotgun (WGS) entry which is preliminary data.</text>
</comment>
<dbReference type="AlphaFoldDB" id="A0A822ZB79"/>
<keyword evidence="2" id="KW-1185">Reference proteome</keyword>
<evidence type="ECO:0000313" key="1">
    <source>
        <dbReference type="EMBL" id="DAD40296.1"/>
    </source>
</evidence>
<proteinExistence type="predicted"/>
<accession>A0A822ZB79</accession>
<protein>
    <submittedName>
        <fullName evidence="1">Uncharacterized protein</fullName>
    </submittedName>
</protein>
<sequence>MTATGTGIVPAIAMSIGSTLKIPTTSSTFDGDTTKKKRKQSASSEYYDVSDGVSISSGLAPIGATTVPQQLLRHCPEGGSAGGVREAEAVELTAQVAVKCMSFEGSDRPTMADIVTNLENALSLGHQILSEVRPNEPVLCSNLLLWREAIGGRCKLR</sequence>
<name>A0A822ZB79_NELNU</name>
<evidence type="ECO:0000313" key="2">
    <source>
        <dbReference type="Proteomes" id="UP000607653"/>
    </source>
</evidence>
<dbReference type="EMBL" id="DUZY01000005">
    <property type="protein sequence ID" value="DAD40296.1"/>
    <property type="molecule type" value="Genomic_DNA"/>
</dbReference>
<organism evidence="1 2">
    <name type="scientific">Nelumbo nucifera</name>
    <name type="common">Sacred lotus</name>
    <dbReference type="NCBI Taxonomy" id="4432"/>
    <lineage>
        <taxon>Eukaryota</taxon>
        <taxon>Viridiplantae</taxon>
        <taxon>Streptophyta</taxon>
        <taxon>Embryophyta</taxon>
        <taxon>Tracheophyta</taxon>
        <taxon>Spermatophyta</taxon>
        <taxon>Magnoliopsida</taxon>
        <taxon>Proteales</taxon>
        <taxon>Nelumbonaceae</taxon>
        <taxon>Nelumbo</taxon>
    </lineage>
</organism>
<dbReference type="Proteomes" id="UP000607653">
    <property type="component" value="Unassembled WGS sequence"/>
</dbReference>
<reference evidence="1 2" key="1">
    <citation type="journal article" date="2020" name="Mol. Biol. Evol.">
        <title>Distinct Expression and Methylation Patterns for Genes with Different Fates following a Single Whole-Genome Duplication in Flowering Plants.</title>
        <authorList>
            <person name="Shi T."/>
            <person name="Rahmani R.S."/>
            <person name="Gugger P.F."/>
            <person name="Wang M."/>
            <person name="Li H."/>
            <person name="Zhang Y."/>
            <person name="Li Z."/>
            <person name="Wang Q."/>
            <person name="Van de Peer Y."/>
            <person name="Marchal K."/>
            <person name="Chen J."/>
        </authorList>
    </citation>
    <scope>NUCLEOTIDE SEQUENCE [LARGE SCALE GENOMIC DNA]</scope>
    <source>
        <tissue evidence="1">Leaf</tissue>
    </source>
</reference>
<gene>
    <name evidence="1" type="ORF">HUJ06_014619</name>
</gene>